<dbReference type="RefSeq" id="WP_378253928.1">
    <property type="nucleotide sequence ID" value="NZ_JBHSJV010000001.1"/>
</dbReference>
<sequence length="70" mass="8526">MGKFRILKIHSKFRYRRWGSDYFVPEIRLEGLWLEQLGFKKGDTVKIDQEKNKLIITVNKEKEHNTVYKK</sequence>
<keyword evidence="3" id="KW-1185">Reference proteome</keyword>
<dbReference type="Proteomes" id="UP001597459">
    <property type="component" value="Unassembled WGS sequence"/>
</dbReference>
<accession>A0ABW5NGT0</accession>
<proteinExistence type="predicted"/>
<protein>
    <submittedName>
        <fullName evidence="2">SymE family type I addiction module toxin</fullName>
    </submittedName>
</protein>
<feature type="domain" description="Toxin SymE-like" evidence="1">
    <location>
        <begin position="24"/>
        <end position="58"/>
    </location>
</feature>
<reference evidence="3" key="1">
    <citation type="journal article" date="2019" name="Int. J. Syst. Evol. Microbiol.">
        <title>The Global Catalogue of Microorganisms (GCM) 10K type strain sequencing project: providing services to taxonomists for standard genome sequencing and annotation.</title>
        <authorList>
            <consortium name="The Broad Institute Genomics Platform"/>
            <consortium name="The Broad Institute Genome Sequencing Center for Infectious Disease"/>
            <person name="Wu L."/>
            <person name="Ma J."/>
        </authorList>
    </citation>
    <scope>NUCLEOTIDE SEQUENCE [LARGE SCALE GENOMIC DNA]</scope>
    <source>
        <strain evidence="3">KCTC 42423</strain>
    </source>
</reference>
<evidence type="ECO:0000259" key="1">
    <source>
        <dbReference type="Pfam" id="PF08845"/>
    </source>
</evidence>
<dbReference type="InterPro" id="IPR014944">
    <property type="entry name" value="Toxin_SymE-like"/>
</dbReference>
<dbReference type="Pfam" id="PF08845">
    <property type="entry name" value="SymE_toxin"/>
    <property type="match status" value="1"/>
</dbReference>
<evidence type="ECO:0000313" key="2">
    <source>
        <dbReference type="EMBL" id="MFD2593610.1"/>
    </source>
</evidence>
<comment type="caution">
    <text evidence="2">The sequence shown here is derived from an EMBL/GenBank/DDBJ whole genome shotgun (WGS) entry which is preliminary data.</text>
</comment>
<organism evidence="2 3">
    <name type="scientific">Aquimarina hainanensis</name>
    <dbReference type="NCBI Taxonomy" id="1578017"/>
    <lineage>
        <taxon>Bacteria</taxon>
        <taxon>Pseudomonadati</taxon>
        <taxon>Bacteroidota</taxon>
        <taxon>Flavobacteriia</taxon>
        <taxon>Flavobacteriales</taxon>
        <taxon>Flavobacteriaceae</taxon>
        <taxon>Aquimarina</taxon>
    </lineage>
</organism>
<dbReference type="EMBL" id="JBHULX010000048">
    <property type="protein sequence ID" value="MFD2593610.1"/>
    <property type="molecule type" value="Genomic_DNA"/>
</dbReference>
<evidence type="ECO:0000313" key="3">
    <source>
        <dbReference type="Proteomes" id="UP001597459"/>
    </source>
</evidence>
<gene>
    <name evidence="2" type="ORF">ACFSTE_22420</name>
</gene>
<name>A0ABW5NGT0_9FLAO</name>